<reference evidence="1 2" key="1">
    <citation type="journal article" date="2022" name="Front. Microbiol.">
        <title>Identification and characterization of a novel class of self-sufficient cytochrome P450 hydroxylase involved in cyclohexanecarboxylate degradation in Paraburkholderia terrae strain KU-64.</title>
        <authorList>
            <person name="Yamamoto T."/>
            <person name="Hasegawa Y."/>
            <person name="Iwaki H."/>
        </authorList>
    </citation>
    <scope>NUCLEOTIDE SEQUENCE [LARGE SCALE GENOMIC DNA]</scope>
    <source>
        <strain evidence="1 2">KU-64</strain>
    </source>
</reference>
<dbReference type="RefSeq" id="WP_276314535.1">
    <property type="nucleotide sequence ID" value="NZ_AP024957.1"/>
</dbReference>
<evidence type="ECO:0000313" key="2">
    <source>
        <dbReference type="Proteomes" id="UP001319874"/>
    </source>
</evidence>
<proteinExistence type="predicted"/>
<dbReference type="Proteomes" id="UP001319874">
    <property type="component" value="Chromosome 3"/>
</dbReference>
<sequence length="44" mass="4766">METLANFLADPDGWREFGMLDDSAVGDNTLQVKHSLCLLSGALN</sequence>
<gene>
    <name evidence="1" type="ORF">PTKU64_73980</name>
</gene>
<protein>
    <submittedName>
        <fullName evidence="1">Uncharacterized protein</fullName>
    </submittedName>
</protein>
<dbReference type="EMBL" id="AP024957">
    <property type="protein sequence ID" value="BCZ83723.1"/>
    <property type="molecule type" value="Genomic_DNA"/>
</dbReference>
<accession>A0ABN6JS32</accession>
<organism evidence="1 2">
    <name type="scientific">Paraburkholderia terrae</name>
    <dbReference type="NCBI Taxonomy" id="311230"/>
    <lineage>
        <taxon>Bacteria</taxon>
        <taxon>Pseudomonadati</taxon>
        <taxon>Pseudomonadota</taxon>
        <taxon>Betaproteobacteria</taxon>
        <taxon>Burkholderiales</taxon>
        <taxon>Burkholderiaceae</taxon>
        <taxon>Paraburkholderia</taxon>
    </lineage>
</organism>
<evidence type="ECO:0000313" key="1">
    <source>
        <dbReference type="EMBL" id="BCZ83723.1"/>
    </source>
</evidence>
<name>A0ABN6JS32_9BURK</name>
<keyword evidence="2" id="KW-1185">Reference proteome</keyword>